<dbReference type="PANTHER" id="PTHR11567">
    <property type="entry name" value="ACID PHOSPHATASE-RELATED"/>
    <property type="match status" value="1"/>
</dbReference>
<dbReference type="GO" id="GO:0003993">
    <property type="term" value="F:acid phosphatase activity"/>
    <property type="evidence" value="ECO:0007669"/>
    <property type="project" value="UniProtKB-EC"/>
</dbReference>
<dbReference type="Proteomes" id="UP000887566">
    <property type="component" value="Unplaced"/>
</dbReference>
<dbReference type="WBParaSite" id="PSAMB.scaffold347size55433.g5090.t1">
    <property type="protein sequence ID" value="PSAMB.scaffold347size55433.g5090.t1"/>
    <property type="gene ID" value="PSAMB.scaffold347size55433.g5090"/>
</dbReference>
<name>A0A914WBN1_9BILA</name>
<comment type="catalytic activity">
    <reaction evidence="1">
        <text>a phosphate monoester + H2O = an alcohol + phosphate</text>
        <dbReference type="Rhea" id="RHEA:15017"/>
        <dbReference type="ChEBI" id="CHEBI:15377"/>
        <dbReference type="ChEBI" id="CHEBI:30879"/>
        <dbReference type="ChEBI" id="CHEBI:43474"/>
        <dbReference type="ChEBI" id="CHEBI:67140"/>
        <dbReference type="EC" id="3.1.3.2"/>
    </reaction>
</comment>
<keyword evidence="2" id="KW-0732">Signal</keyword>
<dbReference type="Gene3D" id="3.40.50.1240">
    <property type="entry name" value="Phosphoglycerate mutase-like"/>
    <property type="match status" value="2"/>
</dbReference>
<sequence length="216" mass="23920">MALLRTAVLLTTLLVLTWTTVSGQSGQRQLVFVQAVFRHGDRAPSENYPNDQYGASYWPRGWSQLTNNKAAGTLKSPEKMVLYSAHDGTVTSLMYAMKIGNELLTPYAAALILELYKTPAGGYEVEVLYRNATDMVTPFVMQVPGCPANAGCPLQTFVTNMQPQMVSSRQEFDQLCKIDQPSSTTTNGRVTESVYLNILKNITKALFEFSNPSPRH</sequence>
<keyword evidence="3" id="KW-1185">Reference proteome</keyword>
<dbReference type="SUPFAM" id="SSF53254">
    <property type="entry name" value="Phosphoglycerate mutase-like"/>
    <property type="match status" value="2"/>
</dbReference>
<dbReference type="InterPro" id="IPR033379">
    <property type="entry name" value="Acid_Pase_AS"/>
</dbReference>
<dbReference type="AlphaFoldDB" id="A0A914WBN1"/>
<proteinExistence type="predicted"/>
<dbReference type="InterPro" id="IPR029033">
    <property type="entry name" value="His_PPase_superfam"/>
</dbReference>
<feature type="signal peptide" evidence="2">
    <location>
        <begin position="1"/>
        <end position="23"/>
    </location>
</feature>
<accession>A0A914WBN1</accession>
<feature type="chain" id="PRO_5036929303" evidence="2">
    <location>
        <begin position="24"/>
        <end position="216"/>
    </location>
</feature>
<dbReference type="PROSITE" id="PS00616">
    <property type="entry name" value="HIS_ACID_PHOSPHAT_1"/>
    <property type="match status" value="1"/>
</dbReference>
<evidence type="ECO:0000313" key="4">
    <source>
        <dbReference type="WBParaSite" id="PSAMB.scaffold347size55433.g5090.t1"/>
    </source>
</evidence>
<evidence type="ECO:0000313" key="3">
    <source>
        <dbReference type="Proteomes" id="UP000887566"/>
    </source>
</evidence>
<reference evidence="4" key="1">
    <citation type="submission" date="2022-11" db="UniProtKB">
        <authorList>
            <consortium name="WormBaseParasite"/>
        </authorList>
    </citation>
    <scope>IDENTIFICATION</scope>
</reference>
<organism evidence="3 4">
    <name type="scientific">Plectus sambesii</name>
    <dbReference type="NCBI Taxonomy" id="2011161"/>
    <lineage>
        <taxon>Eukaryota</taxon>
        <taxon>Metazoa</taxon>
        <taxon>Ecdysozoa</taxon>
        <taxon>Nematoda</taxon>
        <taxon>Chromadorea</taxon>
        <taxon>Plectida</taxon>
        <taxon>Plectina</taxon>
        <taxon>Plectoidea</taxon>
        <taxon>Plectidae</taxon>
        <taxon>Plectus</taxon>
    </lineage>
</organism>
<evidence type="ECO:0000256" key="2">
    <source>
        <dbReference type="SAM" id="SignalP"/>
    </source>
</evidence>
<evidence type="ECO:0000256" key="1">
    <source>
        <dbReference type="ARBA" id="ARBA00000032"/>
    </source>
</evidence>
<protein>
    <submittedName>
        <fullName evidence="4">Lysosomal acid phosphatase</fullName>
    </submittedName>
</protein>
<dbReference type="InterPro" id="IPR050645">
    <property type="entry name" value="Histidine_acid_phosphatase"/>
</dbReference>
<dbReference type="PANTHER" id="PTHR11567:SF210">
    <property type="entry name" value="ACID PHOSPHATASE 5-RELATED"/>
    <property type="match status" value="1"/>
</dbReference>